<dbReference type="InterPro" id="IPR037118">
    <property type="entry name" value="Val-tRNA_synth_C_sf"/>
</dbReference>
<keyword evidence="15" id="KW-1185">Reference proteome</keyword>
<protein>
    <recommendedName>
        <fullName evidence="10">Valine--tRNA ligase</fullName>
        <ecNumber evidence="10">6.1.1.9</ecNumber>
    </recommendedName>
    <alternativeName>
        <fullName evidence="10">Valyl-tRNA synthetase</fullName>
        <shortName evidence="10">ValRS</shortName>
    </alternativeName>
</protein>
<evidence type="ECO:0000256" key="5">
    <source>
        <dbReference type="ARBA" id="ARBA00022917"/>
    </source>
</evidence>
<keyword evidence="2 10" id="KW-0436">Ligase</keyword>
<dbReference type="HAMAP" id="MF_02004">
    <property type="entry name" value="Val_tRNA_synth_type1"/>
    <property type="match status" value="1"/>
</dbReference>
<dbReference type="InterPro" id="IPR001412">
    <property type="entry name" value="aa-tRNA-synth_I_CS"/>
</dbReference>
<dbReference type="InterPro" id="IPR010978">
    <property type="entry name" value="tRNA-bd_arm"/>
</dbReference>
<dbReference type="GO" id="GO:0005524">
    <property type="term" value="F:ATP binding"/>
    <property type="evidence" value="ECO:0007669"/>
    <property type="project" value="UniProtKB-UniRule"/>
</dbReference>
<feature type="binding site" evidence="10">
    <location>
        <position position="531"/>
    </location>
    <ligand>
        <name>ATP</name>
        <dbReference type="ChEBI" id="CHEBI:30616"/>
    </ligand>
</feature>
<dbReference type="SUPFAM" id="SSF46589">
    <property type="entry name" value="tRNA-binding arm"/>
    <property type="match status" value="1"/>
</dbReference>
<evidence type="ECO:0000256" key="9">
    <source>
        <dbReference type="ARBA" id="ARBA00060830"/>
    </source>
</evidence>
<accession>A0A3E0HEA5</accession>
<evidence type="ECO:0000256" key="8">
    <source>
        <dbReference type="ARBA" id="ARBA00047552"/>
    </source>
</evidence>
<dbReference type="Gene3D" id="3.40.50.620">
    <property type="entry name" value="HUPs"/>
    <property type="match status" value="2"/>
</dbReference>
<evidence type="ECO:0000256" key="7">
    <source>
        <dbReference type="ARBA" id="ARBA00023146"/>
    </source>
</evidence>
<name>A0A3E0HEA5_9PSEU</name>
<comment type="similarity">
    <text evidence="9 10">Belongs to the class-I aminoacyl-tRNA synthetase family. ValS type 1 subfamily.</text>
</comment>
<feature type="domain" description="Aminoacyl-tRNA synthetase class Ia" evidence="11">
    <location>
        <begin position="26"/>
        <end position="567"/>
    </location>
</feature>
<dbReference type="Gene3D" id="3.90.740.10">
    <property type="entry name" value="Valyl/Leucyl/Isoleucyl-tRNA synthetase, editing domain"/>
    <property type="match status" value="2"/>
</dbReference>
<dbReference type="EC" id="6.1.1.9" evidence="10"/>
<evidence type="ECO:0000256" key="4">
    <source>
        <dbReference type="ARBA" id="ARBA00022840"/>
    </source>
</evidence>
<dbReference type="PANTHER" id="PTHR11946">
    <property type="entry name" value="VALYL-TRNA SYNTHETASES"/>
    <property type="match status" value="1"/>
</dbReference>
<dbReference type="Pfam" id="PF10458">
    <property type="entry name" value="Val_tRNA-synt_C"/>
    <property type="match status" value="1"/>
</dbReference>
<dbReference type="GO" id="GO:0006438">
    <property type="term" value="P:valyl-tRNA aminoacylation"/>
    <property type="evidence" value="ECO:0007669"/>
    <property type="project" value="UniProtKB-UniRule"/>
</dbReference>
<dbReference type="SUPFAM" id="SSF52374">
    <property type="entry name" value="Nucleotidylyl transferase"/>
    <property type="match status" value="1"/>
</dbReference>
<evidence type="ECO:0000313" key="14">
    <source>
        <dbReference type="EMBL" id="REH42741.1"/>
    </source>
</evidence>
<dbReference type="GO" id="GO:0005829">
    <property type="term" value="C:cytosol"/>
    <property type="evidence" value="ECO:0007669"/>
    <property type="project" value="TreeGrafter"/>
</dbReference>
<keyword evidence="6 10" id="KW-0175">Coiled coil</keyword>
<proteinExistence type="inferred from homology"/>
<evidence type="ECO:0000256" key="3">
    <source>
        <dbReference type="ARBA" id="ARBA00022741"/>
    </source>
</evidence>
<dbReference type="InterPro" id="IPR002303">
    <property type="entry name" value="Valyl-tRNA_ligase"/>
</dbReference>
<dbReference type="CDD" id="cd07962">
    <property type="entry name" value="Anticodon_Ia_Val"/>
    <property type="match status" value="1"/>
</dbReference>
<keyword evidence="3 10" id="KW-0547">Nucleotide-binding</keyword>
<keyword evidence="1 10" id="KW-0963">Cytoplasm</keyword>
<dbReference type="FunFam" id="1.10.730.10:FF:000027">
    <property type="entry name" value="Valine--tRNA ligase"/>
    <property type="match status" value="1"/>
</dbReference>
<dbReference type="GO" id="GO:0004832">
    <property type="term" value="F:valine-tRNA ligase activity"/>
    <property type="evidence" value="ECO:0007669"/>
    <property type="project" value="UniProtKB-UniRule"/>
</dbReference>
<comment type="domain">
    <text evidence="10">ValRS has two distinct active sites: one for aminoacylation and one for editing. The misactivated threonine is translocated from the active site to the editing site.</text>
</comment>
<dbReference type="FunFam" id="3.40.50.620:FF:000129">
    <property type="entry name" value="Valine--tRNA ligase"/>
    <property type="match status" value="1"/>
</dbReference>
<evidence type="ECO:0000256" key="10">
    <source>
        <dbReference type="HAMAP-Rule" id="MF_02004"/>
    </source>
</evidence>
<feature type="domain" description="Valyl-tRNA synthetase tRNA-binding arm" evidence="13">
    <location>
        <begin position="806"/>
        <end position="870"/>
    </location>
</feature>
<evidence type="ECO:0000256" key="2">
    <source>
        <dbReference type="ARBA" id="ARBA00022598"/>
    </source>
</evidence>
<dbReference type="OrthoDB" id="9810365at2"/>
<dbReference type="Gene3D" id="1.10.287.380">
    <property type="entry name" value="Valyl-tRNA synthetase, C-terminal domain"/>
    <property type="match status" value="1"/>
</dbReference>
<gene>
    <name evidence="10" type="primary">valS</name>
    <name evidence="14" type="ORF">BCF44_110238</name>
</gene>
<dbReference type="PROSITE" id="PS00178">
    <property type="entry name" value="AA_TRNA_LIGASE_I"/>
    <property type="match status" value="1"/>
</dbReference>
<dbReference type="InterPro" id="IPR019499">
    <property type="entry name" value="Val-tRNA_synth_tRNA-bd"/>
</dbReference>
<sequence>MTETLPQQYTTDLPSAWNPAEVEQGLYQRWVDNGYFGADAASDKPAFCIVLPPPNVTGSLHMGHALNHTVMDALTRRRRMQGYEALWLPGMDHAGIATQNVVERQLAGEGLSRHDLGREKFVERVWEWKAEYGGKILDQMRRLGDSVDWSRERFTMDEPLSRAVQTMFKKLFDDGLAYRAERIINWCPRCLTALSDIEVEHSEDEGELVSIRYGDGDASIVVATTRAETMLGDTAVAVHPDDERYKHLIGTEVELPLTGRRIPVVADEHVDPSFGTGAVKVTPAHDPNDFEIGQRHSLPSMTIMDSRGCVTVAGPFEGLDRFEARPAIVAALREQGRIVAEKRPYLHSVGHCSRCDTVVEPRLSLQWFVNVGPLAKAAGDAVRDGRTQIHPPELAKRYFDWVDNLHDWCISRQLWWGHRIPVWYGPDGEVVCVGPDEEPPTGRGWHQDEDVLDTWFSSGLWPMSTLGWPDRTADLAKFYPTTVLSTGYDILFFWVARMMMFGLYAMDGAQPFDHVYLHGLIRDANGKKMSKSRGNVIDPLKWLDAYGADAARFTLARGANPGGDMALAEEWAGGSRNFCTKLWNASRFALLNGATTARPVPARDQLTDADRWILDRADQVVSEVDDLFERYEFAKLCEALYHFTWDEYCDWYLELAKVQIAEGGERAEATRAVLGHVLDTLLRLLHPVIPFITETLWTALTGGDSLMIADWPKVVGAEADVVAARRIDTVQRLITEVRRFRADQGLRPGQKVPARLSGVDEADIAGQLAAVRAIARLDEPADGFTASASLEIGGVRVELDTSGTIDVAAERKRLAKDLAAAEKELAQCDGKLNNPAFVDKAPAQVVDKIKARREAAVADIARVAARLDALPEG</sequence>
<keyword evidence="4 10" id="KW-0067">ATP-binding</keyword>
<evidence type="ECO:0000259" key="13">
    <source>
        <dbReference type="Pfam" id="PF10458"/>
    </source>
</evidence>
<comment type="subunit">
    <text evidence="10">Monomer.</text>
</comment>
<comment type="caution">
    <text evidence="14">The sequence shown here is derived from an EMBL/GenBank/DDBJ whole genome shotgun (WGS) entry which is preliminary data.</text>
</comment>
<dbReference type="InterPro" id="IPR009080">
    <property type="entry name" value="tRNAsynth_Ia_anticodon-bd"/>
</dbReference>
<comment type="function">
    <text evidence="10">Catalyzes the attachment of valine to tRNA(Val). As ValRS can inadvertently accommodate and process structurally similar amino acids such as threonine, to avoid such errors, it has a 'posttransfer' editing activity that hydrolyzes mischarged Thr-tRNA(Val) in a tRNA-dependent manner.</text>
</comment>
<dbReference type="NCBIfam" id="TIGR00422">
    <property type="entry name" value="valS"/>
    <property type="match status" value="1"/>
</dbReference>
<dbReference type="Gene3D" id="1.10.730.10">
    <property type="entry name" value="Isoleucyl-tRNA Synthetase, Domain 1"/>
    <property type="match status" value="1"/>
</dbReference>
<dbReference type="Pfam" id="PF00133">
    <property type="entry name" value="tRNA-synt_1"/>
    <property type="match status" value="1"/>
</dbReference>
<evidence type="ECO:0000256" key="1">
    <source>
        <dbReference type="ARBA" id="ARBA00022490"/>
    </source>
</evidence>
<feature type="short sequence motif" description="'HIGH' region" evidence="10">
    <location>
        <begin position="54"/>
        <end position="64"/>
    </location>
</feature>
<evidence type="ECO:0000259" key="12">
    <source>
        <dbReference type="Pfam" id="PF08264"/>
    </source>
</evidence>
<dbReference type="Pfam" id="PF08264">
    <property type="entry name" value="Anticodon_1"/>
    <property type="match status" value="1"/>
</dbReference>
<keyword evidence="7 10" id="KW-0030">Aminoacyl-tRNA synthetase</keyword>
<dbReference type="FunFam" id="1.10.287.380:FF:000001">
    <property type="entry name" value="Valine--tRNA ligase"/>
    <property type="match status" value="1"/>
</dbReference>
<dbReference type="GO" id="GO:0002161">
    <property type="term" value="F:aminoacyl-tRNA deacylase activity"/>
    <property type="evidence" value="ECO:0007669"/>
    <property type="project" value="InterPro"/>
</dbReference>
<feature type="short sequence motif" description="'KMSKS' region" evidence="10">
    <location>
        <begin position="528"/>
        <end position="532"/>
    </location>
</feature>
<dbReference type="InterPro" id="IPR014729">
    <property type="entry name" value="Rossmann-like_a/b/a_fold"/>
</dbReference>
<comment type="catalytic activity">
    <reaction evidence="8 10">
        <text>tRNA(Val) + L-valine + ATP = L-valyl-tRNA(Val) + AMP + diphosphate</text>
        <dbReference type="Rhea" id="RHEA:10704"/>
        <dbReference type="Rhea" id="RHEA-COMP:9672"/>
        <dbReference type="Rhea" id="RHEA-COMP:9708"/>
        <dbReference type="ChEBI" id="CHEBI:30616"/>
        <dbReference type="ChEBI" id="CHEBI:33019"/>
        <dbReference type="ChEBI" id="CHEBI:57762"/>
        <dbReference type="ChEBI" id="CHEBI:78442"/>
        <dbReference type="ChEBI" id="CHEBI:78537"/>
        <dbReference type="ChEBI" id="CHEBI:456215"/>
        <dbReference type="EC" id="6.1.1.9"/>
    </reaction>
</comment>
<evidence type="ECO:0000259" key="11">
    <source>
        <dbReference type="Pfam" id="PF00133"/>
    </source>
</evidence>
<dbReference type="EMBL" id="QUNO01000010">
    <property type="protein sequence ID" value="REH42741.1"/>
    <property type="molecule type" value="Genomic_DNA"/>
</dbReference>
<keyword evidence="5 10" id="KW-0648">Protein biosynthesis</keyword>
<dbReference type="FunFam" id="3.90.740.10:FF:000005">
    <property type="entry name" value="Valine--tRNA ligase, mitochondrial"/>
    <property type="match status" value="1"/>
</dbReference>
<comment type="subcellular location">
    <subcellularLocation>
        <location evidence="10">Cytoplasm</location>
    </subcellularLocation>
</comment>
<dbReference type="InterPro" id="IPR002300">
    <property type="entry name" value="aa-tRNA-synth_Ia"/>
</dbReference>
<evidence type="ECO:0000256" key="6">
    <source>
        <dbReference type="ARBA" id="ARBA00023054"/>
    </source>
</evidence>
<dbReference type="CDD" id="cd00817">
    <property type="entry name" value="ValRS_core"/>
    <property type="match status" value="1"/>
</dbReference>
<dbReference type="FunFam" id="3.40.50.620:FF:000098">
    <property type="entry name" value="Valine--tRNA ligase"/>
    <property type="match status" value="1"/>
</dbReference>
<dbReference type="PRINTS" id="PR00986">
    <property type="entry name" value="TRNASYNTHVAL"/>
</dbReference>
<evidence type="ECO:0000313" key="15">
    <source>
        <dbReference type="Proteomes" id="UP000256269"/>
    </source>
</evidence>
<dbReference type="SUPFAM" id="SSF50677">
    <property type="entry name" value="ValRS/IleRS/LeuRS editing domain"/>
    <property type="match status" value="1"/>
</dbReference>
<dbReference type="SUPFAM" id="SSF47323">
    <property type="entry name" value="Anticodon-binding domain of a subclass of class I aminoacyl-tRNA synthetases"/>
    <property type="match status" value="1"/>
</dbReference>
<dbReference type="InterPro" id="IPR033705">
    <property type="entry name" value="Anticodon_Ia_Val"/>
</dbReference>
<feature type="domain" description="Methionyl/Valyl/Leucyl/Isoleucyl-tRNA synthetase anticodon-binding" evidence="12">
    <location>
        <begin position="610"/>
        <end position="753"/>
    </location>
</feature>
<dbReference type="PANTHER" id="PTHR11946:SF93">
    <property type="entry name" value="VALINE--TRNA LIGASE, CHLOROPLASTIC_MITOCHONDRIAL 2"/>
    <property type="match status" value="1"/>
</dbReference>
<dbReference type="RefSeq" id="WP_116177546.1">
    <property type="nucleotide sequence ID" value="NZ_CP144375.1"/>
</dbReference>
<dbReference type="Proteomes" id="UP000256269">
    <property type="component" value="Unassembled WGS sequence"/>
</dbReference>
<dbReference type="InterPro" id="IPR013155">
    <property type="entry name" value="M/V/L/I-tRNA-synth_anticd-bd"/>
</dbReference>
<comment type="domain">
    <text evidence="10">The C-terminal coiled-coil domain is crucial for aminoacylation activity.</text>
</comment>
<dbReference type="InterPro" id="IPR009008">
    <property type="entry name" value="Val/Leu/Ile-tRNA-synth_edit"/>
</dbReference>
<organism evidence="14 15">
    <name type="scientific">Kutzneria buriramensis</name>
    <dbReference type="NCBI Taxonomy" id="1045776"/>
    <lineage>
        <taxon>Bacteria</taxon>
        <taxon>Bacillati</taxon>
        <taxon>Actinomycetota</taxon>
        <taxon>Actinomycetes</taxon>
        <taxon>Pseudonocardiales</taxon>
        <taxon>Pseudonocardiaceae</taxon>
        <taxon>Kutzneria</taxon>
    </lineage>
</organism>
<dbReference type="AlphaFoldDB" id="A0A3E0HEA5"/>
<dbReference type="NCBIfam" id="NF004349">
    <property type="entry name" value="PRK05729.1"/>
    <property type="match status" value="1"/>
</dbReference>
<reference evidence="14 15" key="1">
    <citation type="submission" date="2018-08" db="EMBL/GenBank/DDBJ databases">
        <title>Genomic Encyclopedia of Archaeal and Bacterial Type Strains, Phase II (KMG-II): from individual species to whole genera.</title>
        <authorList>
            <person name="Goeker M."/>
        </authorList>
    </citation>
    <scope>NUCLEOTIDE SEQUENCE [LARGE SCALE GENOMIC DNA]</scope>
    <source>
        <strain evidence="14 15">DSM 45791</strain>
    </source>
</reference>